<dbReference type="EMBL" id="CM029042">
    <property type="protein sequence ID" value="KAG2621020.1"/>
    <property type="molecule type" value="Genomic_DNA"/>
</dbReference>
<dbReference type="Proteomes" id="UP000823388">
    <property type="component" value="Chromosome 3N"/>
</dbReference>
<evidence type="ECO:0000256" key="1">
    <source>
        <dbReference type="ARBA" id="ARBA00009995"/>
    </source>
</evidence>
<evidence type="ECO:0000256" key="2">
    <source>
        <dbReference type="ARBA" id="ARBA00022679"/>
    </source>
</evidence>
<dbReference type="CDD" id="cd03784">
    <property type="entry name" value="GT1_Gtf-like"/>
    <property type="match status" value="1"/>
</dbReference>
<sequence>MASVQEARDGDGDDGRLGSHEPRARRALVFPLPFQGHIDPMLHLACVLHARGLAVTVLHTRFNALDPALHPELQFVEVPDGTPADVAARGGIIDIILAMNAAMEASTAIRDVLASVLADEGRPRAACLFVDANLLAVHMAATALGLPTLVLRTGSAACLGCFLAYPLLHDKGYLPPKESELYMPVPELPPLRVKDLIFSKHSNHEKVRRVLARATETVRNCSGLVINTFEALEPAEMQRIRGELDLPVVLAAGPLHRLSSKSTGSNLLAPDYSCLRWLDTQPAGSVLYVSFGSLASMDIDEFLEVAWGLADRGQPFLWVVRPKQVGDCESVQLPDGFEDAVHGRASGPRSRTCWPTLQWVGSGPTAGGTPRWRVSARESR</sequence>
<dbReference type="AlphaFoldDB" id="A0A8T0UEF1"/>
<accession>A0A8T0UEF1</accession>
<dbReference type="Gene3D" id="3.40.50.2000">
    <property type="entry name" value="Glycogen Phosphorylase B"/>
    <property type="match status" value="2"/>
</dbReference>
<name>A0A8T0UEF1_PANVG</name>
<keyword evidence="5" id="KW-1185">Reference proteome</keyword>
<reference evidence="4" key="1">
    <citation type="submission" date="2020-05" db="EMBL/GenBank/DDBJ databases">
        <title>WGS assembly of Panicum virgatum.</title>
        <authorList>
            <person name="Lovell J.T."/>
            <person name="Jenkins J."/>
            <person name="Shu S."/>
            <person name="Juenger T.E."/>
            <person name="Schmutz J."/>
        </authorList>
    </citation>
    <scope>NUCLEOTIDE SEQUENCE</scope>
    <source>
        <strain evidence="4">AP13</strain>
    </source>
</reference>
<comment type="similarity">
    <text evidence="1">Belongs to the UDP-glycosyltransferase family.</text>
</comment>
<comment type="caution">
    <text evidence="4">The sequence shown here is derived from an EMBL/GenBank/DDBJ whole genome shotgun (WGS) entry which is preliminary data.</text>
</comment>
<proteinExistence type="inferred from homology"/>
<dbReference type="PANTHER" id="PTHR11926">
    <property type="entry name" value="GLUCOSYL/GLUCURONOSYL TRANSFERASES"/>
    <property type="match status" value="1"/>
</dbReference>
<dbReference type="GO" id="GO:0080044">
    <property type="term" value="F:quercetin 7-O-glucosyltransferase activity"/>
    <property type="evidence" value="ECO:0007669"/>
    <property type="project" value="TreeGrafter"/>
</dbReference>
<dbReference type="PANTHER" id="PTHR11926:SF968">
    <property type="entry name" value="UDP-GLYCOSYLTRANSFERASE 76C1"/>
    <property type="match status" value="1"/>
</dbReference>
<dbReference type="GO" id="GO:0080043">
    <property type="term" value="F:quercetin 3-O-glucosyltransferase activity"/>
    <property type="evidence" value="ECO:0007669"/>
    <property type="project" value="TreeGrafter"/>
</dbReference>
<gene>
    <name evidence="4" type="ORF">PVAP13_3NG192515</name>
</gene>
<dbReference type="SUPFAM" id="SSF53756">
    <property type="entry name" value="UDP-Glycosyltransferase/glycogen phosphorylase"/>
    <property type="match status" value="1"/>
</dbReference>
<evidence type="ECO:0000313" key="4">
    <source>
        <dbReference type="EMBL" id="KAG2621020.1"/>
    </source>
</evidence>
<feature type="region of interest" description="Disordered" evidence="3">
    <location>
        <begin position="1"/>
        <end position="20"/>
    </location>
</feature>
<evidence type="ECO:0000256" key="3">
    <source>
        <dbReference type="SAM" id="MobiDB-lite"/>
    </source>
</evidence>
<dbReference type="InterPro" id="IPR002213">
    <property type="entry name" value="UDP_glucos_trans"/>
</dbReference>
<organism evidence="4 5">
    <name type="scientific">Panicum virgatum</name>
    <name type="common">Blackwell switchgrass</name>
    <dbReference type="NCBI Taxonomy" id="38727"/>
    <lineage>
        <taxon>Eukaryota</taxon>
        <taxon>Viridiplantae</taxon>
        <taxon>Streptophyta</taxon>
        <taxon>Embryophyta</taxon>
        <taxon>Tracheophyta</taxon>
        <taxon>Spermatophyta</taxon>
        <taxon>Magnoliopsida</taxon>
        <taxon>Liliopsida</taxon>
        <taxon>Poales</taxon>
        <taxon>Poaceae</taxon>
        <taxon>PACMAD clade</taxon>
        <taxon>Panicoideae</taxon>
        <taxon>Panicodae</taxon>
        <taxon>Paniceae</taxon>
        <taxon>Panicinae</taxon>
        <taxon>Panicum</taxon>
        <taxon>Panicum sect. Hiantes</taxon>
    </lineage>
</organism>
<evidence type="ECO:0000313" key="5">
    <source>
        <dbReference type="Proteomes" id="UP000823388"/>
    </source>
</evidence>
<keyword evidence="2" id="KW-0808">Transferase</keyword>
<dbReference type="FunFam" id="3.40.50.2000:FF:000199">
    <property type="entry name" value="UDP-glycosyltransferase 76C1"/>
    <property type="match status" value="1"/>
</dbReference>
<protein>
    <submittedName>
        <fullName evidence="4">Uncharacterized protein</fullName>
    </submittedName>
</protein>